<comment type="caution">
    <text evidence="1">The sequence shown here is derived from an EMBL/GenBank/DDBJ whole genome shotgun (WGS) entry which is preliminary data.</text>
</comment>
<dbReference type="OrthoDB" id="2506088at2759"/>
<dbReference type="PANTHER" id="PTHR31912">
    <property type="entry name" value="IP13529P"/>
    <property type="match status" value="1"/>
</dbReference>
<reference evidence="1" key="1">
    <citation type="journal article" date="2020" name="New Phytol.">
        <title>Comparative genomics reveals dynamic genome evolution in host specialist ectomycorrhizal fungi.</title>
        <authorList>
            <person name="Lofgren L.A."/>
            <person name="Nguyen N.H."/>
            <person name="Vilgalys R."/>
            <person name="Ruytinx J."/>
            <person name="Liao H.L."/>
            <person name="Branco S."/>
            <person name="Kuo A."/>
            <person name="LaButti K."/>
            <person name="Lipzen A."/>
            <person name="Andreopoulos W."/>
            <person name="Pangilinan J."/>
            <person name="Riley R."/>
            <person name="Hundley H."/>
            <person name="Na H."/>
            <person name="Barry K."/>
            <person name="Grigoriev I.V."/>
            <person name="Stajich J.E."/>
            <person name="Kennedy P.G."/>
        </authorList>
    </citation>
    <scope>NUCLEOTIDE SEQUENCE</scope>
    <source>
        <strain evidence="1">S12</strain>
    </source>
</reference>
<dbReference type="PANTHER" id="PTHR31912:SF34">
    <property type="entry name" value="NOTOCHORD-RELATED PROTEIN"/>
    <property type="match status" value="1"/>
</dbReference>
<protein>
    <submittedName>
        <fullName evidence="1">Uncharacterized protein</fullName>
    </submittedName>
</protein>
<sequence length="428" mass="47070">MVYSVPLIIFMDDVSGNVSKQWNKHHAIYMSNANLPREMLEKEFHVRFVTSSPHAAPMELMHAMRESIDLSMSSNAAESGIIAWDCKFDEEVMLIPSGLFIAGDNPMQAEECSHAGLNCNYFCRTCHVGGTKEYKESEVGYNSIFVEGSLRTPKETTSQVCQQFETALCSGAAGKIAAATTSTGIRDSLSSSLINTLVELGKKLRKRDAGQSALAESEVRAKLENELEHLLQSRTHHDAINPLLGMNGLNIHLDTPTEILHTVLLGVVKYFWGQTVFLLEKAKLLAVFQTRLASLETDGLNAPSLNADYICHYKGGLIGKHFKSLAQVMPFAVYDLVPKSVLDGWTAIGELVVLIWHTKIDDTESYLAALSRKIGDFLNNATNPSIMSSGLHAFSVIDELQVGTRVLHLFTMTLSSTSPRVGIGMMLM</sequence>
<dbReference type="AlphaFoldDB" id="A0A9P7ARX4"/>
<evidence type="ECO:0000313" key="1">
    <source>
        <dbReference type="EMBL" id="KAG1794430.1"/>
    </source>
</evidence>
<evidence type="ECO:0000313" key="2">
    <source>
        <dbReference type="Proteomes" id="UP000719766"/>
    </source>
</evidence>
<keyword evidence="2" id="KW-1185">Reference proteome</keyword>
<accession>A0A9P7ARX4</accession>
<proteinExistence type="predicted"/>
<dbReference type="RefSeq" id="XP_041160597.1">
    <property type="nucleotide sequence ID" value="XM_041305078.1"/>
</dbReference>
<dbReference type="Proteomes" id="UP000719766">
    <property type="component" value="Unassembled WGS sequence"/>
</dbReference>
<name>A0A9P7ARX4_9AGAM</name>
<organism evidence="1 2">
    <name type="scientific">Suillus plorans</name>
    <dbReference type="NCBI Taxonomy" id="116603"/>
    <lineage>
        <taxon>Eukaryota</taxon>
        <taxon>Fungi</taxon>
        <taxon>Dikarya</taxon>
        <taxon>Basidiomycota</taxon>
        <taxon>Agaricomycotina</taxon>
        <taxon>Agaricomycetes</taxon>
        <taxon>Agaricomycetidae</taxon>
        <taxon>Boletales</taxon>
        <taxon>Suillineae</taxon>
        <taxon>Suillaceae</taxon>
        <taxon>Suillus</taxon>
    </lineage>
</organism>
<gene>
    <name evidence="1" type="ORF">HD556DRAFT_1432015</name>
</gene>
<dbReference type="GeneID" id="64598842"/>
<dbReference type="EMBL" id="JABBWE010000026">
    <property type="protein sequence ID" value="KAG1794430.1"/>
    <property type="molecule type" value="Genomic_DNA"/>
</dbReference>